<reference evidence="3" key="1">
    <citation type="journal article" date="2021" name="Front. Plant Sci.">
        <title>Chromosome-Scale Genome Assembly for Chinese Sour Jujube and Insights Into Its Genome Evolution and Domestication Signature.</title>
        <authorList>
            <person name="Shen L.-Y."/>
            <person name="Luo H."/>
            <person name="Wang X.-L."/>
            <person name="Wang X.-M."/>
            <person name="Qiu X.-J."/>
            <person name="Liu H."/>
            <person name="Zhou S.-S."/>
            <person name="Jia K.-H."/>
            <person name="Nie S."/>
            <person name="Bao Y.-T."/>
            <person name="Zhang R.-G."/>
            <person name="Yun Q.-Z."/>
            <person name="Chai Y.-H."/>
            <person name="Lu J.-Y."/>
            <person name="Li Y."/>
            <person name="Zhao S.-W."/>
            <person name="Mao J.-F."/>
            <person name="Jia S.-G."/>
            <person name="Mao Y.-M."/>
        </authorList>
    </citation>
    <scope>NUCLEOTIDE SEQUENCE</scope>
    <source>
        <strain evidence="3">AT0</strain>
        <tissue evidence="3">Leaf</tissue>
    </source>
</reference>
<dbReference type="InterPro" id="IPR032675">
    <property type="entry name" value="LRR_dom_sf"/>
</dbReference>
<accession>A0A978VMG3</accession>
<feature type="domain" description="Disease resistance protein At4g27190-like leucine-rich repeats" evidence="2">
    <location>
        <begin position="404"/>
        <end position="466"/>
    </location>
</feature>
<dbReference type="Proteomes" id="UP000813462">
    <property type="component" value="Unassembled WGS sequence"/>
</dbReference>
<dbReference type="InterPro" id="IPR057135">
    <property type="entry name" value="At4g27190-like_LRR"/>
</dbReference>
<dbReference type="EMBL" id="JAEACU010000003">
    <property type="protein sequence ID" value="KAH7536738.1"/>
    <property type="molecule type" value="Genomic_DNA"/>
</dbReference>
<protein>
    <recommendedName>
        <fullName evidence="2">Disease resistance protein At4g27190-like leucine-rich repeats domain-containing protein</fullName>
    </recommendedName>
</protein>
<comment type="caution">
    <text evidence="3">The sequence shown here is derived from an EMBL/GenBank/DDBJ whole genome shotgun (WGS) entry which is preliminary data.</text>
</comment>
<dbReference type="PANTHER" id="PTHR33463:SF209">
    <property type="entry name" value="DISEASE RESISTANCE PROTEIN RPS2-LIKE"/>
    <property type="match status" value="1"/>
</dbReference>
<dbReference type="InterPro" id="IPR050905">
    <property type="entry name" value="Plant_NBS-LRR"/>
</dbReference>
<evidence type="ECO:0000256" key="1">
    <source>
        <dbReference type="ARBA" id="ARBA00022821"/>
    </source>
</evidence>
<feature type="domain" description="Disease resistance protein At4g27190-like leucine-rich repeats" evidence="2">
    <location>
        <begin position="1672"/>
        <end position="1723"/>
    </location>
</feature>
<feature type="domain" description="Disease resistance protein At4g27190-like leucine-rich repeats" evidence="2">
    <location>
        <begin position="1176"/>
        <end position="1273"/>
    </location>
</feature>
<feature type="domain" description="Disease resistance protein At4g27190-like leucine-rich repeats" evidence="2">
    <location>
        <begin position="1375"/>
        <end position="1515"/>
    </location>
</feature>
<gene>
    <name evidence="3" type="ORF">FEM48_Zijuj03G0018500</name>
</gene>
<evidence type="ECO:0000313" key="3">
    <source>
        <dbReference type="EMBL" id="KAH7536738.1"/>
    </source>
</evidence>
<proteinExistence type="predicted"/>
<dbReference type="PANTHER" id="PTHR33463">
    <property type="entry name" value="NB-ARC DOMAIN-CONTAINING PROTEIN-RELATED"/>
    <property type="match status" value="1"/>
</dbReference>
<dbReference type="Pfam" id="PF23247">
    <property type="entry name" value="LRR_RPS2"/>
    <property type="match status" value="8"/>
</dbReference>
<feature type="domain" description="Disease resistance protein At4g27190-like leucine-rich repeats" evidence="2">
    <location>
        <begin position="1887"/>
        <end position="1990"/>
    </location>
</feature>
<evidence type="ECO:0000259" key="2">
    <source>
        <dbReference type="Pfam" id="PF23247"/>
    </source>
</evidence>
<dbReference type="Gene3D" id="3.80.10.10">
    <property type="entry name" value="Ribonuclease Inhibitor"/>
    <property type="match status" value="10"/>
</dbReference>
<keyword evidence="1" id="KW-0611">Plant defense</keyword>
<evidence type="ECO:0000313" key="4">
    <source>
        <dbReference type="Proteomes" id="UP000813462"/>
    </source>
</evidence>
<dbReference type="SUPFAM" id="SSF52058">
    <property type="entry name" value="L domain-like"/>
    <property type="match status" value="2"/>
</dbReference>
<feature type="domain" description="Disease resistance protein At4g27190-like leucine-rich repeats" evidence="2">
    <location>
        <begin position="468"/>
        <end position="606"/>
    </location>
</feature>
<name>A0A978VMG3_ZIZJJ</name>
<organism evidence="3 4">
    <name type="scientific">Ziziphus jujuba var. spinosa</name>
    <dbReference type="NCBI Taxonomy" id="714518"/>
    <lineage>
        <taxon>Eukaryota</taxon>
        <taxon>Viridiplantae</taxon>
        <taxon>Streptophyta</taxon>
        <taxon>Embryophyta</taxon>
        <taxon>Tracheophyta</taxon>
        <taxon>Spermatophyta</taxon>
        <taxon>Magnoliopsida</taxon>
        <taxon>eudicotyledons</taxon>
        <taxon>Gunneridae</taxon>
        <taxon>Pentapetalae</taxon>
        <taxon>rosids</taxon>
        <taxon>fabids</taxon>
        <taxon>Rosales</taxon>
        <taxon>Rhamnaceae</taxon>
        <taxon>Paliureae</taxon>
        <taxon>Ziziphus</taxon>
    </lineage>
</organism>
<sequence length="2052" mass="234449">MATSFVQLKSLEIHGCRGMKEIVRNSENMGKMSFPKLNFLRIENLESLTTFSSEIDIDFPVLTKLCMKYCPEFSTFISKSEDEKLPSLFNEKVAFPSLKNLEIRTMNKLKMIANNADVFNKLEELTIFRCDNVMKIFGSRTQRALGSLRGLDMKECAKIEEVFEIQASSFEEITHDRISAQLIHLSLSDLPNLRYVWGKDPQGNITFTHLEQVQVWSCPSLKSIFPFSIAKGLYKLRELNLTSCGIQQIVEAVGTTVSVPPEFVFPRLEGMNFEFMENLVSFYPGLHTSIWPSLTSLVVKRCEKVKVLASGLSLFQKELAHHDHDNSPIPLVPLFFTNIDSFPNIKQLVLSECNLEKIWDGELLPKSRSFSKLTSLRVRGCGFLKTLLSGKLVFLPVLDELEVELEVSECHDLTRIWDDQILPSSASFHNLTKLLIELCNSLEYLFSSAMATSFVQLKSLEIRDCQGMKEIVRNSENIVKMSFPKLNFLRIYNLGRLTTFSSEIDIDFPVLTELYMEHCPEFSTFISKSEDEKLPSLFNEKVAFSSLKNLRIGPMKKLKMISNNADVFQHLEEVKVVGCPSLKSIFPFSIAKGLYKLRELNLTSCGIQQIVEAVGTTVSVPPEFVFPRLEEMILDHLENLVCIYPGLHTSSWPSLTTLVVEKCEQVKVLALEFSCFQDKHVHHDHDNSPIPQVPLFFTKFVSFPKLKELKSYGCVFTKIWDDQFQLSSTSFLLDRLYIDGCPAFETFISNREQNLYTGTMPSLFNEKVAFPSLYEVEIESMDKLRMIWQYDDEFSTASSFCKLKYVTKIWDDPLVLGSTCFRHLTILEVYGLLNELSIQDCPQFGTFVSKSEQNSSTAIPSLFNQKLTELSIEGCSKFVTSISISEDNLCTTVSSFFNKGFISMLEENFSIPMPPLFNEKAAFPKLNGMQIGGIDKLKIIWHYELAADSFCQLENLKVKNCKNLMKIIQSHMYHRLCNLKSKLVISNCEMLEEVFDLEIPNDHQETSKITHIQLKDLRLEILPKLKHVWSKDPRGTFKFQDLQSFIVSQCQSLKNLFPTSVAKSLLKLQKLHITICAIEEIVAKDEGTEIEPQKFVFPRLEEMVLVNLPNLVSFYPGLHTSSWPSLSKIDVVECMKVKVLMSEVFSFQEMHGLTHHDIPFQQPLFLVEKRGRHNPRKLFIYNCDMMEEVFEIQISNDHHPETSETTFIQLRNLTLAYLPKLKHVWTEDPQGTLTFQNLQAVEAYECHSLKNLFPPSVARSLVQLQKLHINNCGIEEIVAKEEGLEAESRKFVLPQLEVMELMNLPNLVSFYPGPHTSSWPSLRKLDMVGCMKVKVFASELCFSFHEEHELAHHDIPNQLQPLFSVEKVGQGTPRMTMISQDQLTAGIFGELDEINVYGCKSLTKMFSSNILRRLHNLSKLVISNCDMMEEVFEIQISNDHHPETSETTFIQLRNLTLAYLPKLKHVWTDDPRGTLTFQNLQVVEAYECHSLKNLFPPSVARSLVQLQKLYINNCGIEEIVAKEEGLKAEPRKFVLPQLEVMWLINLPNLVSFYPGPHTSSWPSWRKLDMVGCMKVKVFASELCFSFHEEHELAHHDIPNQLQPLFSVDKVGQGKPRMTMISQDQLTAGIFGELEEINVYDCKSLTKMFSSNILRRLHNLSKLVMSNCEMMEEHVWSNDPRGTFTFQDLQELIVNECQSLKILFPTSVAKNLLRLQNLDIRNCGIKQIVAEEEVQDQAIPTFVFPQLTNLTLHNLPQLMCFYPGLHALGLPLLRWLQVSYFVKAKDLSLKFLRFQDTNRLIDHEQSSFHEPLLSIDKVTSSSQCEDPIDDQEECAGILSCLSGLRLYDMPNLMHLREESSQPQTVFQNLIELDILRCGKIKKLVPSSISFQNLVTLKIGQCHGMPSLLTSQTARSMAQLQYLFIFNCKRIAEIIVDAEGEDIEGGEIICARLKTLILDCLPSLTSFYSGKYMLGFPNLENVGVVRCFELQSFSQHGHIVSTPKLHKLFTVGPDHPVIDGTNTIMAVNTPMDLNTTIPELWKSHPCTTLQELFS</sequence>
<feature type="domain" description="Disease resistance protein At4g27190-like leucine-rich repeats" evidence="2">
    <location>
        <begin position="935"/>
        <end position="1077"/>
    </location>
</feature>
<dbReference type="SUPFAM" id="SSF52047">
    <property type="entry name" value="RNI-like"/>
    <property type="match status" value="6"/>
</dbReference>
<feature type="domain" description="Disease resistance protein At4g27190-like leucine-rich repeats" evidence="2">
    <location>
        <begin position="116"/>
        <end position="245"/>
    </location>
</feature>